<evidence type="ECO:0000256" key="1">
    <source>
        <dbReference type="ARBA" id="ARBA00010409"/>
    </source>
</evidence>
<feature type="domain" description="tRNA (32-2'-O)-methyltransferase regulator THADA-like C-terminal TPR repeats region" evidence="5">
    <location>
        <begin position="1000"/>
        <end position="1154"/>
    </location>
</feature>
<evidence type="ECO:0000259" key="3">
    <source>
        <dbReference type="Pfam" id="PF10350"/>
    </source>
</evidence>
<dbReference type="GO" id="GO:0005829">
    <property type="term" value="C:cytosol"/>
    <property type="evidence" value="ECO:0007669"/>
    <property type="project" value="TreeGrafter"/>
</dbReference>
<dbReference type="InterPro" id="IPR056843">
    <property type="entry name" value="THADA-like_TPR"/>
</dbReference>
<evidence type="ECO:0000313" key="7">
    <source>
        <dbReference type="Proteomes" id="UP000318571"/>
    </source>
</evidence>
<evidence type="ECO:0000313" key="6">
    <source>
        <dbReference type="EMBL" id="TRY78337.1"/>
    </source>
</evidence>
<reference evidence="6 7" key="1">
    <citation type="journal article" date="2018" name="Nat. Ecol. Evol.">
        <title>Genomic signatures of mitonuclear coevolution across populations of Tigriopus californicus.</title>
        <authorList>
            <person name="Barreto F.S."/>
            <person name="Watson E.T."/>
            <person name="Lima T.G."/>
            <person name="Willett C.S."/>
            <person name="Edmands S."/>
            <person name="Li W."/>
            <person name="Burton R.S."/>
        </authorList>
    </citation>
    <scope>NUCLEOTIDE SEQUENCE [LARGE SCALE GENOMIC DNA]</scope>
    <source>
        <strain evidence="6 7">San Diego</strain>
    </source>
</reference>
<accession>A0A553PKX7</accession>
<evidence type="ECO:0000259" key="4">
    <source>
        <dbReference type="Pfam" id="PF25150"/>
    </source>
</evidence>
<dbReference type="Proteomes" id="UP000318571">
    <property type="component" value="Chromosome 11"/>
</dbReference>
<feature type="domain" description="tRNA (32-2'-O)-methyltransferase regulator THADA-like TPR repeats region" evidence="4">
    <location>
        <begin position="380"/>
        <end position="595"/>
    </location>
</feature>
<dbReference type="InterPro" id="IPR019442">
    <property type="entry name" value="THADA/TRM732_DUF2428"/>
</dbReference>
<protein>
    <submittedName>
        <fullName evidence="6">Uncharacterized protein</fullName>
    </submittedName>
</protein>
<dbReference type="Pfam" id="PF25150">
    <property type="entry name" value="TPR_Trm732"/>
    <property type="match status" value="1"/>
</dbReference>
<dbReference type="STRING" id="6832.A0A553PKX7"/>
<dbReference type="Pfam" id="PF10350">
    <property type="entry name" value="DUF2428"/>
    <property type="match status" value="1"/>
</dbReference>
<keyword evidence="7" id="KW-1185">Reference proteome</keyword>
<comment type="caution">
    <text evidence="6">The sequence shown here is derived from an EMBL/GenBank/DDBJ whole genome shotgun (WGS) entry which is preliminary data.</text>
</comment>
<dbReference type="PANTHER" id="PTHR14387:SF0">
    <property type="entry name" value="DUF2428 DOMAIN-CONTAINING PROTEIN"/>
    <property type="match status" value="1"/>
</dbReference>
<dbReference type="InterPro" id="IPR016024">
    <property type="entry name" value="ARM-type_fold"/>
</dbReference>
<gene>
    <name evidence="6" type="ORF">TCAL_10660</name>
</gene>
<evidence type="ECO:0000259" key="5">
    <source>
        <dbReference type="Pfam" id="PF25151"/>
    </source>
</evidence>
<comment type="similarity">
    <text evidence="1">Belongs to the THADA family.</text>
</comment>
<dbReference type="GO" id="GO:0030488">
    <property type="term" value="P:tRNA methylation"/>
    <property type="evidence" value="ECO:0007669"/>
    <property type="project" value="TreeGrafter"/>
</dbReference>
<name>A0A553PKX7_TIGCA</name>
<dbReference type="PANTHER" id="PTHR14387">
    <property type="entry name" value="THADA/DEATH RECEPTOR INTERACTING PROTEIN"/>
    <property type="match status" value="1"/>
</dbReference>
<organism evidence="6 7">
    <name type="scientific">Tigriopus californicus</name>
    <name type="common">Marine copepod</name>
    <dbReference type="NCBI Taxonomy" id="6832"/>
    <lineage>
        <taxon>Eukaryota</taxon>
        <taxon>Metazoa</taxon>
        <taxon>Ecdysozoa</taxon>
        <taxon>Arthropoda</taxon>
        <taxon>Crustacea</taxon>
        <taxon>Multicrustacea</taxon>
        <taxon>Hexanauplia</taxon>
        <taxon>Copepoda</taxon>
        <taxon>Harpacticoida</taxon>
        <taxon>Harpacticidae</taxon>
        <taxon>Tigriopus</taxon>
    </lineage>
</organism>
<dbReference type="Gene3D" id="1.25.10.10">
    <property type="entry name" value="Leucine-rich Repeat Variant"/>
    <property type="match status" value="1"/>
</dbReference>
<evidence type="ECO:0000256" key="2">
    <source>
        <dbReference type="ARBA" id="ARBA00022694"/>
    </source>
</evidence>
<feature type="domain" description="DUF2428" evidence="3">
    <location>
        <begin position="750"/>
        <end position="998"/>
    </location>
</feature>
<dbReference type="OrthoDB" id="6614653at2759"/>
<keyword evidence="2" id="KW-0819">tRNA processing</keyword>
<dbReference type="InterPro" id="IPR056842">
    <property type="entry name" value="THADA-like_TPR_C"/>
</dbReference>
<dbReference type="Pfam" id="PF25151">
    <property type="entry name" value="TPR_Trm732_C"/>
    <property type="match status" value="1"/>
</dbReference>
<dbReference type="SUPFAM" id="SSF48371">
    <property type="entry name" value="ARM repeat"/>
    <property type="match status" value="2"/>
</dbReference>
<dbReference type="InterPro" id="IPR051954">
    <property type="entry name" value="tRNA_methyltransferase_THADA"/>
</dbReference>
<dbReference type="EMBL" id="VCGU01000003">
    <property type="protein sequence ID" value="TRY78337.1"/>
    <property type="molecule type" value="Genomic_DNA"/>
</dbReference>
<proteinExistence type="inferred from homology"/>
<sequence length="1611" mass="182307">MAWTDTLEHAYTRELRQWARQSRNAPADDPDLTTFYRQHVLQAHGQDPFRPYAVLQAWDYCPPVRARLIEDRTLILPQVWRNLRQWATLDHPSAQMDTRDILACLKEAALLSDVHDLAAVPDLTRLLFSIMEHQSGENDVSLVAATTLVKITMKQTQNTPDLLPQICLDLFHRAENGFSQVCLAEGIMNAGPPELLLQNEGLLLNVIFPFVINMCSQVTSYQFQSFQSLRILTQTMLDCSQMEGHVVPLQVEFGCDSLKTSQIMSLLSTNWENPLKGVSDLLLVVYHNVIRILQTVDEPREVKQFLEGHLNRTMSSLLWKNRAKYPVLLVLVQFMKVETILVQYPDLPRGLTESLSITHLVSIGATLYKAILKRISQETWMTHFQTTFIECLSSHDQLMLTNMKNQWMLPTIQFLIPSNVQHVIQKLEHSQDFNASKLSGILCIFKNQRQLGQLNELSKWHYGLVQSGLVHANHQVRNLALSVICNVKKRGIPPNAKDMELISKFVNSNLTVDSASFRQIMMSDLTILLTRVHDFLAMKSRKKSLADDEAQEMIRNVQGLLSSVFANCFPGANYQRLISCLEIMGIFLSLFQDMDFFAFYSRPRFEILLSCASYYMTDVRDLAKQLLEGFHPEIQDMKLVLERALVLVSSPKFSETESGACLLHLVGQWTCMKPGLLGDIYEQAKLPNDVIPKVSSYKNVFDLLLNMYKSLLEKSEETFLTVAKHCPMHGLLTGIRFGLSDVAGQMSSEFVSDLVATLQKSVGIMLATLSHDSSNSNVSPSFAEMDEAIEELIQAQEESVEISVDHQLVLACAWLNLKECSLLAGTLVKTCSKLDIPSISKCGAILTSVLTRCRHKGAMEATMSASSDYFQTLLSAGNPELNQIPLEILVKTLNQIEDYPASITRRSAGLPMLIAKIVVSEPKGRTRKLLGLAVDRLVGMTQVKELNVVHETKDQVQSHALHILRSLAHDSALSQDILEYVPQILRCCLDQFESPHWSVRNATLQLFGSLAPRILGQKKVRSEECISNSINVSEFLSRFSSIIQFILDKLLQPAPKLALVNPVLVPLLSLLSKISPCELTSAHTTKTAMQFRHAFYRHLSSPVINVRKLAAKSFASFTAPSQLEKEIVSRIQTLGSNFKLKTNFRNGLLLNLKAMIQLVLLELQVCSKGRLGELLVPLAKISQLEPCCYINRNLIGDICDVVQLDYLPHDDLGKQFDPGYLEWKGKCQAENKEVCSNQDFLNAVQSRQGDPKKVVDYLTDNLDHPHLNGQALILCHEIIHHHQENFIPDPEAALDLLDLVTDERLTTQDWGLTAQTSLLLASSTAFTAMMVQEDFNMFFRDDSVYVSHFMEFSEQILKFSQPRNMETSRFNSASAILNLLPMFNQRDLKSDVPLVMQYGFVNILNACFTLLVDEESSVRGLITDFVSNLTYEKQPVAEPSLSQYYSIEKLVFYGLDGFPDCSEWFQPIIDVYFLPWRENNSQMLEGSLNRRYLFESGEGVNVFSEEVALNIVYFNCLIEWLAGGNQLRLNLDVGRIVGEAQALSAYLPCNEEGLRCFSACWTHPGYLILTRLVNVLKIWEQHPMLENVSGVERNCIRKYLNDLQWWVMHEQ</sequence>
<dbReference type="InterPro" id="IPR011989">
    <property type="entry name" value="ARM-like"/>
</dbReference>